<reference evidence="1 2" key="1">
    <citation type="submission" date="2016-09" db="EMBL/GenBank/DDBJ databases">
        <title>Pseudoalteromonas amylolytica sp. nov., isolated from the surface seawater.</title>
        <authorList>
            <person name="Wu Y.-H."/>
            <person name="Cheng H."/>
            <person name="Jin X.-B."/>
            <person name="Wang C.-S."/>
            <person name="Xu X.-W."/>
        </authorList>
    </citation>
    <scope>NUCLEOTIDE SEQUENCE [LARGE SCALE GENOMIC DNA]</scope>
    <source>
        <strain evidence="1 2">JW1</strain>
    </source>
</reference>
<protein>
    <submittedName>
        <fullName evidence="1">Uncharacterized protein</fullName>
    </submittedName>
</protein>
<comment type="caution">
    <text evidence="1">The sequence shown here is derived from an EMBL/GenBank/DDBJ whole genome shotgun (WGS) entry which is preliminary data.</text>
</comment>
<name>A0A1S1MTX2_9GAMM</name>
<dbReference type="RefSeq" id="WP_070986042.1">
    <property type="nucleotide sequence ID" value="NZ_MKJU01000027.1"/>
</dbReference>
<organism evidence="1 2">
    <name type="scientific">Pseudoalteromonas amylolytica</name>
    <dbReference type="NCBI Taxonomy" id="1859457"/>
    <lineage>
        <taxon>Bacteria</taxon>
        <taxon>Pseudomonadati</taxon>
        <taxon>Pseudomonadota</taxon>
        <taxon>Gammaproteobacteria</taxon>
        <taxon>Alteromonadales</taxon>
        <taxon>Pseudoalteromonadaceae</taxon>
        <taxon>Pseudoalteromonas</taxon>
    </lineage>
</organism>
<dbReference type="EMBL" id="MKJU01000027">
    <property type="protein sequence ID" value="OHU90074.1"/>
    <property type="molecule type" value="Genomic_DNA"/>
</dbReference>
<dbReference type="OrthoDB" id="6285719at2"/>
<evidence type="ECO:0000313" key="2">
    <source>
        <dbReference type="Proteomes" id="UP000179786"/>
    </source>
</evidence>
<accession>A0A1S1MTX2</accession>
<dbReference type="AlphaFoldDB" id="A0A1S1MTX2"/>
<dbReference type="Proteomes" id="UP000179786">
    <property type="component" value="Unassembled WGS sequence"/>
</dbReference>
<evidence type="ECO:0000313" key="1">
    <source>
        <dbReference type="EMBL" id="OHU90074.1"/>
    </source>
</evidence>
<keyword evidence="2" id="KW-1185">Reference proteome</keyword>
<gene>
    <name evidence="1" type="ORF">BET10_14970</name>
</gene>
<sequence length="296" mass="33709">MFKSASVALIISVLALVVSLYGVFNRPQQVESVFMEDTLQSGIERQQLSQSDTIVSLNAQISQLEARLQMLESRDGSDMNMAPRDNFEQAVLNVIEQQQAREREEMRSKDPAYAFYESLPQDYEIKLKTDPDYAQQVNRELNAKVLDSSLPALERLSAMGQLQMNMYVLNKTQMNDYSFETVDAILKIAQQSSDEKLKVQALEVIAGTPLTDARVADSFVSIVEREENDYLRSMAADGLMLQYYQSKNKQPDLNRRVAQQILALYNHGDQKLKSLMKNHMFSDDMLNELNELLDNG</sequence>
<proteinExistence type="predicted"/>